<dbReference type="AlphaFoldDB" id="A0A2T4U101"/>
<dbReference type="Proteomes" id="UP000241436">
    <property type="component" value="Unassembled WGS sequence"/>
</dbReference>
<dbReference type="Pfam" id="PF01329">
    <property type="entry name" value="Pterin_4a"/>
    <property type="match status" value="1"/>
</dbReference>
<organism evidence="6 7">
    <name type="scientific">Candidatus Methylomirabilis limnetica</name>
    <dbReference type="NCBI Taxonomy" id="2033718"/>
    <lineage>
        <taxon>Bacteria</taxon>
        <taxon>Candidatus Methylomirabilota</taxon>
        <taxon>Candidatus Methylomirabilia</taxon>
        <taxon>Candidatus Methylomirabilales</taxon>
        <taxon>Candidatus Methylomirabilaceae</taxon>
        <taxon>Candidatus Methylomirabilis</taxon>
    </lineage>
</organism>
<name>A0A2T4U101_9BACT</name>
<evidence type="ECO:0000256" key="4">
    <source>
        <dbReference type="ARBA" id="ARBA00023239"/>
    </source>
</evidence>
<dbReference type="Gene3D" id="3.30.1360.20">
    <property type="entry name" value="Transcriptional coactivator/pterin dehydratase"/>
    <property type="match status" value="1"/>
</dbReference>
<keyword evidence="4" id="KW-0456">Lyase</keyword>
<dbReference type="PANTHER" id="PTHR12599">
    <property type="entry name" value="PTERIN-4-ALPHA-CARBINOLAMINE DEHYDRATASE"/>
    <property type="match status" value="1"/>
</dbReference>
<evidence type="ECO:0000256" key="5">
    <source>
        <dbReference type="SAM" id="MobiDB-lite"/>
    </source>
</evidence>
<dbReference type="NCBIfam" id="NF002017">
    <property type="entry name" value="PRK00823.1-2"/>
    <property type="match status" value="1"/>
</dbReference>
<comment type="caution">
    <text evidence="6">The sequence shown here is derived from an EMBL/GenBank/DDBJ whole genome shotgun (WGS) entry which is preliminary data.</text>
</comment>
<evidence type="ECO:0000256" key="1">
    <source>
        <dbReference type="ARBA" id="ARBA00001554"/>
    </source>
</evidence>
<dbReference type="GO" id="GO:0008124">
    <property type="term" value="F:4-alpha-hydroxytetrahydrobiopterin dehydratase activity"/>
    <property type="evidence" value="ECO:0007669"/>
    <property type="project" value="UniProtKB-EC"/>
</dbReference>
<protein>
    <recommendedName>
        <fullName evidence="3">4a-hydroxytetrahydrobiopterin dehydratase</fullName>
        <ecNumber evidence="3">4.2.1.96</ecNumber>
    </recommendedName>
</protein>
<evidence type="ECO:0000313" key="6">
    <source>
        <dbReference type="EMBL" id="PTL37030.1"/>
    </source>
</evidence>
<dbReference type="OrthoDB" id="15077at2"/>
<keyword evidence="7" id="KW-1185">Reference proteome</keyword>
<accession>A0A2T4U101</accession>
<dbReference type="InterPro" id="IPR001533">
    <property type="entry name" value="Pterin_deHydtase"/>
</dbReference>
<evidence type="ECO:0000256" key="3">
    <source>
        <dbReference type="ARBA" id="ARBA00013252"/>
    </source>
</evidence>
<comment type="similarity">
    <text evidence="2">Belongs to the pterin-4-alpha-carbinolamine dehydratase family.</text>
</comment>
<feature type="region of interest" description="Disordered" evidence="5">
    <location>
        <begin position="102"/>
        <end position="123"/>
    </location>
</feature>
<dbReference type="InterPro" id="IPR036428">
    <property type="entry name" value="PCD_sf"/>
</dbReference>
<dbReference type="SUPFAM" id="SSF55248">
    <property type="entry name" value="PCD-like"/>
    <property type="match status" value="1"/>
</dbReference>
<sequence>MSKGKECSVISDEEVAKRLEQELPGWYLEGRWIRRKFNTDGWPTTLMLVGAIAYMAEAAWHHPDLEVTWGKVWVKLMTHSAGGITEKDFTLAKQIEQSVLWRPGESSPLDGTPNKWVRGGSKE</sequence>
<dbReference type="EMBL" id="NVQC01000009">
    <property type="protein sequence ID" value="PTL37030.1"/>
    <property type="molecule type" value="Genomic_DNA"/>
</dbReference>
<reference evidence="7" key="2">
    <citation type="journal article" date="2018" name="Environ. Microbiol.">
        <title>Bloom of a denitrifying methanotroph, 'Candidatus Methylomirabilis limnetica', in a deep stratified lake.</title>
        <authorList>
            <person name="Graf J.S."/>
            <person name="Mayr M.J."/>
            <person name="Marchant H.K."/>
            <person name="Tienken D."/>
            <person name="Hach P.F."/>
            <person name="Brand A."/>
            <person name="Schubert C.J."/>
            <person name="Kuypers M.M."/>
            <person name="Milucka J."/>
        </authorList>
    </citation>
    <scope>NUCLEOTIDE SEQUENCE [LARGE SCALE GENOMIC DNA]</scope>
    <source>
        <strain evidence="7">Zug</strain>
    </source>
</reference>
<evidence type="ECO:0000256" key="2">
    <source>
        <dbReference type="ARBA" id="ARBA00006472"/>
    </source>
</evidence>
<proteinExistence type="inferred from homology"/>
<dbReference type="RefSeq" id="WP_107561193.1">
    <property type="nucleotide sequence ID" value="NZ_NVQC01000009.1"/>
</dbReference>
<gene>
    <name evidence="6" type="ORF">CLG94_01840</name>
</gene>
<dbReference type="EC" id="4.2.1.96" evidence="3"/>
<dbReference type="GO" id="GO:0006729">
    <property type="term" value="P:tetrahydrobiopterin biosynthetic process"/>
    <property type="evidence" value="ECO:0007669"/>
    <property type="project" value="InterPro"/>
</dbReference>
<evidence type="ECO:0000313" key="7">
    <source>
        <dbReference type="Proteomes" id="UP000241436"/>
    </source>
</evidence>
<dbReference type="CDD" id="cd00488">
    <property type="entry name" value="PCD_DCoH"/>
    <property type="match status" value="1"/>
</dbReference>
<comment type="catalytic activity">
    <reaction evidence="1">
        <text>(4aS,6R)-4a-hydroxy-L-erythro-5,6,7,8-tetrahydrobiopterin = (6R)-L-erythro-6,7-dihydrobiopterin + H2O</text>
        <dbReference type="Rhea" id="RHEA:11920"/>
        <dbReference type="ChEBI" id="CHEBI:15377"/>
        <dbReference type="ChEBI" id="CHEBI:15642"/>
        <dbReference type="ChEBI" id="CHEBI:43120"/>
        <dbReference type="EC" id="4.2.1.96"/>
    </reaction>
</comment>
<reference evidence="6 7" key="1">
    <citation type="submission" date="2017-09" db="EMBL/GenBank/DDBJ databases">
        <title>Bloom of a denitrifying methanotroph, Candidatus Methylomirabilis limnetica, in a deep stratified lake.</title>
        <authorList>
            <person name="Graf J.S."/>
            <person name="Marchant H.K."/>
            <person name="Tienken D."/>
            <person name="Hach P.F."/>
            <person name="Brand A."/>
            <person name="Schubert C.J."/>
            <person name="Kuypers M.M."/>
            <person name="Milucka J."/>
        </authorList>
    </citation>
    <scope>NUCLEOTIDE SEQUENCE [LARGE SCALE GENOMIC DNA]</scope>
    <source>
        <strain evidence="6 7">Zug</strain>
    </source>
</reference>
<dbReference type="PANTHER" id="PTHR12599:SF0">
    <property type="entry name" value="PTERIN-4-ALPHA-CARBINOLAMINE DEHYDRATASE"/>
    <property type="match status" value="1"/>
</dbReference>